<dbReference type="FunFam" id="3.60.130.10:FF:000003">
    <property type="entry name" value="Alpha-ketoglutarate-dependent taurine dioxygenase"/>
    <property type="match status" value="1"/>
</dbReference>
<evidence type="ECO:0000256" key="2">
    <source>
        <dbReference type="ARBA" id="ARBA00022723"/>
    </source>
</evidence>
<keyword evidence="5" id="KW-0408">Iron</keyword>
<dbReference type="Gene3D" id="3.60.130.10">
    <property type="entry name" value="Clavaminate synthase-like"/>
    <property type="match status" value="1"/>
</dbReference>
<dbReference type="PANTHER" id="PTHR30468:SF1">
    <property type="entry name" value="ALPHA-KETOGLUTARATE-DEPENDENT SULFONATE DIOXYGENASE"/>
    <property type="match status" value="1"/>
</dbReference>
<feature type="non-terminal residue" evidence="7">
    <location>
        <position position="1"/>
    </location>
</feature>
<evidence type="ECO:0000256" key="1">
    <source>
        <dbReference type="ARBA" id="ARBA00005896"/>
    </source>
</evidence>
<dbReference type="Proteomes" id="UP001221142">
    <property type="component" value="Unassembled WGS sequence"/>
</dbReference>
<keyword evidence="8" id="KW-1185">Reference proteome</keyword>
<evidence type="ECO:0000259" key="6">
    <source>
        <dbReference type="Pfam" id="PF02668"/>
    </source>
</evidence>
<dbReference type="SUPFAM" id="SSF51197">
    <property type="entry name" value="Clavaminate synthase-like"/>
    <property type="match status" value="1"/>
</dbReference>
<evidence type="ECO:0000313" key="8">
    <source>
        <dbReference type="Proteomes" id="UP001221142"/>
    </source>
</evidence>
<dbReference type="EMBL" id="JARKIF010000055">
    <property type="protein sequence ID" value="KAJ7606663.1"/>
    <property type="molecule type" value="Genomic_DNA"/>
</dbReference>
<accession>A0AAD7F7A3</accession>
<proteinExistence type="inferred from homology"/>
<name>A0AAD7F7A3_9AGAR</name>
<dbReference type="GO" id="GO:0046872">
    <property type="term" value="F:metal ion binding"/>
    <property type="evidence" value="ECO:0007669"/>
    <property type="project" value="UniProtKB-KW"/>
</dbReference>
<reference evidence="7" key="1">
    <citation type="submission" date="2023-03" db="EMBL/GenBank/DDBJ databases">
        <title>Massive genome expansion in bonnet fungi (Mycena s.s.) driven by repeated elements and novel gene families across ecological guilds.</title>
        <authorList>
            <consortium name="Lawrence Berkeley National Laboratory"/>
            <person name="Harder C.B."/>
            <person name="Miyauchi S."/>
            <person name="Viragh M."/>
            <person name="Kuo A."/>
            <person name="Thoen E."/>
            <person name="Andreopoulos B."/>
            <person name="Lu D."/>
            <person name="Skrede I."/>
            <person name="Drula E."/>
            <person name="Henrissat B."/>
            <person name="Morin E."/>
            <person name="Kohler A."/>
            <person name="Barry K."/>
            <person name="LaButti K."/>
            <person name="Morin E."/>
            <person name="Salamov A."/>
            <person name="Lipzen A."/>
            <person name="Mereny Z."/>
            <person name="Hegedus B."/>
            <person name="Baldrian P."/>
            <person name="Stursova M."/>
            <person name="Weitz H."/>
            <person name="Taylor A."/>
            <person name="Grigoriev I.V."/>
            <person name="Nagy L.G."/>
            <person name="Martin F."/>
            <person name="Kauserud H."/>
        </authorList>
    </citation>
    <scope>NUCLEOTIDE SEQUENCE</scope>
    <source>
        <strain evidence="7">9284</strain>
    </source>
</reference>
<comment type="caution">
    <text evidence="7">The sequence shown here is derived from an EMBL/GenBank/DDBJ whole genome shotgun (WGS) entry which is preliminary data.</text>
</comment>
<evidence type="ECO:0000313" key="7">
    <source>
        <dbReference type="EMBL" id="KAJ7606663.1"/>
    </source>
</evidence>
<protein>
    <recommendedName>
        <fullName evidence="6">TauD/TfdA-like domain-containing protein</fullName>
    </recommendedName>
</protein>
<dbReference type="GO" id="GO:0016706">
    <property type="term" value="F:2-oxoglutarate-dependent dioxygenase activity"/>
    <property type="evidence" value="ECO:0007669"/>
    <property type="project" value="TreeGrafter"/>
</dbReference>
<dbReference type="InterPro" id="IPR042098">
    <property type="entry name" value="TauD-like_sf"/>
</dbReference>
<keyword evidence="2" id="KW-0479">Metal-binding</keyword>
<dbReference type="Pfam" id="PF02668">
    <property type="entry name" value="TauD"/>
    <property type="match status" value="1"/>
</dbReference>
<sequence>MAPSVDIVTPAAQDRIAALKKDVAKGPSYPFYYPYFDVDEKFPPTEIFEHSDVGLRADPAKPHLLTPNTITRNLTPYIGTEVTGVQISQLTSEGLDELALYAAERKLLVFRDQDFKDIGPEKQIAIARHFGPIQRHPTSGNVKGYPEFHVVYRDAEHDQFKDYFGPDRANRTQWHSDISYEKQPPSTTFFFILDQPEPGTGGDTLFLSQVEAYKRLSPEFQKRLEGLRAVHSAFPQAEASRKRNGPVRREPIETEHPLVRIHPVTGEKALYVNQGFTKRIVGFKVEESEYLLKFLFDHLAKGADFHVRAKYEAGTVVVWDNRVTAHSAVVDFDNVQRRHAVRLTPQAEVPIAG</sequence>
<dbReference type="InterPro" id="IPR003819">
    <property type="entry name" value="TauD/TfdA-like"/>
</dbReference>
<comment type="similarity">
    <text evidence="1">Belongs to the TfdA dioxygenase family.</text>
</comment>
<dbReference type="AlphaFoldDB" id="A0AAD7F7A3"/>
<keyword evidence="4" id="KW-0560">Oxidoreductase</keyword>
<keyword evidence="3" id="KW-0223">Dioxygenase</keyword>
<dbReference type="PANTHER" id="PTHR30468">
    <property type="entry name" value="ALPHA-KETOGLUTARATE-DEPENDENT SULFONATE DIOXYGENASE"/>
    <property type="match status" value="1"/>
</dbReference>
<evidence type="ECO:0000256" key="5">
    <source>
        <dbReference type="ARBA" id="ARBA00023004"/>
    </source>
</evidence>
<dbReference type="InterPro" id="IPR051323">
    <property type="entry name" value="AtsK-like"/>
</dbReference>
<evidence type="ECO:0000256" key="4">
    <source>
        <dbReference type="ARBA" id="ARBA00023002"/>
    </source>
</evidence>
<organism evidence="7 8">
    <name type="scientific">Roridomyces roridus</name>
    <dbReference type="NCBI Taxonomy" id="1738132"/>
    <lineage>
        <taxon>Eukaryota</taxon>
        <taxon>Fungi</taxon>
        <taxon>Dikarya</taxon>
        <taxon>Basidiomycota</taxon>
        <taxon>Agaricomycotina</taxon>
        <taxon>Agaricomycetes</taxon>
        <taxon>Agaricomycetidae</taxon>
        <taxon>Agaricales</taxon>
        <taxon>Marasmiineae</taxon>
        <taxon>Mycenaceae</taxon>
        <taxon>Roridomyces</taxon>
    </lineage>
</organism>
<evidence type="ECO:0000256" key="3">
    <source>
        <dbReference type="ARBA" id="ARBA00022964"/>
    </source>
</evidence>
<feature type="domain" description="TauD/TfdA-like" evidence="6">
    <location>
        <begin position="72"/>
        <end position="344"/>
    </location>
</feature>
<dbReference type="GO" id="GO:0005737">
    <property type="term" value="C:cytoplasm"/>
    <property type="evidence" value="ECO:0007669"/>
    <property type="project" value="TreeGrafter"/>
</dbReference>
<gene>
    <name evidence="7" type="ORF">FB45DRAFT_949613</name>
</gene>